<keyword evidence="3" id="KW-1185">Reference proteome</keyword>
<dbReference type="GeneID" id="89926002"/>
<dbReference type="InterPro" id="IPR040151">
    <property type="entry name" value="Gfd2/YDR514C-like"/>
</dbReference>
<proteinExistence type="predicted"/>
<dbReference type="PANTHER" id="PTHR28083:SF1">
    <property type="entry name" value="GOOD FOR FULL DBP5 ACTIVITY PROTEIN 2"/>
    <property type="match status" value="1"/>
</dbReference>
<dbReference type="InterPro" id="IPR036397">
    <property type="entry name" value="RNaseH_sf"/>
</dbReference>
<reference evidence="2 3" key="1">
    <citation type="submission" date="2023-08" db="EMBL/GenBank/DDBJ databases">
        <title>Black Yeasts Isolated from many extreme environments.</title>
        <authorList>
            <person name="Coleine C."/>
            <person name="Stajich J.E."/>
            <person name="Selbmann L."/>
        </authorList>
    </citation>
    <scope>NUCLEOTIDE SEQUENCE [LARGE SCALE GENOMIC DNA]</scope>
    <source>
        <strain evidence="2 3">CCFEE 5935</strain>
    </source>
</reference>
<dbReference type="InterPro" id="IPR012337">
    <property type="entry name" value="RNaseH-like_sf"/>
</dbReference>
<sequence>MARHVAAALRRYRGSWFLGPDKARLRAECNNDQAAYLKAFRARTEDVQHTHDTPYQCVGQEYLDDLVLALKTGQRPSKNSLIVAIDFEGPTGSTKELGLSSFSTTQLFDTHNQAAPRLNIRDENFSIACGYGRGFAFGTTTRITLEILPRVLRNAFASYHDSCPDGIILVGHGLWSAEVGVLDTLGVPIESLPAVVGTIDTSRQLFDGTIQHLGGLLQANGIPYRPETLHCAGNDAHYTLRLVLLLVLWGLDPWHEREFGIFEVLQGLITRPLPIGTERGRQGEDDWWENMDGDLDMDFVLEIDEGDSDLM</sequence>
<gene>
    <name evidence="2" type="ORF">LTR77_004657</name>
</gene>
<organism evidence="2 3">
    <name type="scientific">Saxophila tyrrhenica</name>
    <dbReference type="NCBI Taxonomy" id="1690608"/>
    <lineage>
        <taxon>Eukaryota</taxon>
        <taxon>Fungi</taxon>
        <taxon>Dikarya</taxon>
        <taxon>Ascomycota</taxon>
        <taxon>Pezizomycotina</taxon>
        <taxon>Dothideomycetes</taxon>
        <taxon>Dothideomycetidae</taxon>
        <taxon>Mycosphaerellales</taxon>
        <taxon>Extremaceae</taxon>
        <taxon>Saxophila</taxon>
    </lineage>
</organism>
<protein>
    <recommendedName>
        <fullName evidence="1">Gfd2/YDR514C-like C-terminal domain-containing protein</fullName>
    </recommendedName>
</protein>
<dbReference type="EMBL" id="JAVRRT010000006">
    <property type="protein sequence ID" value="KAK5171512.1"/>
    <property type="molecule type" value="Genomic_DNA"/>
</dbReference>
<feature type="domain" description="Gfd2/YDR514C-like C-terminal" evidence="1">
    <location>
        <begin position="128"/>
        <end position="244"/>
    </location>
</feature>
<dbReference type="Gene3D" id="3.30.420.10">
    <property type="entry name" value="Ribonuclease H-like superfamily/Ribonuclease H"/>
    <property type="match status" value="1"/>
</dbReference>
<dbReference type="SUPFAM" id="SSF53098">
    <property type="entry name" value="Ribonuclease H-like"/>
    <property type="match status" value="1"/>
</dbReference>
<evidence type="ECO:0000313" key="2">
    <source>
        <dbReference type="EMBL" id="KAK5171512.1"/>
    </source>
</evidence>
<accession>A0AAV9PDE0</accession>
<dbReference type="AlphaFoldDB" id="A0AAV9PDE0"/>
<dbReference type="PANTHER" id="PTHR28083">
    <property type="entry name" value="GOOD FOR FULL DBP5 ACTIVITY PROTEIN 2"/>
    <property type="match status" value="1"/>
</dbReference>
<dbReference type="InterPro" id="IPR048519">
    <property type="entry name" value="Gfd2/YDR514C-like_C"/>
</dbReference>
<dbReference type="RefSeq" id="XP_064660540.1">
    <property type="nucleotide sequence ID" value="XM_064801910.1"/>
</dbReference>
<dbReference type="GO" id="GO:0005634">
    <property type="term" value="C:nucleus"/>
    <property type="evidence" value="ECO:0007669"/>
    <property type="project" value="TreeGrafter"/>
</dbReference>
<name>A0AAV9PDE0_9PEZI</name>
<dbReference type="Pfam" id="PF21762">
    <property type="entry name" value="DEDDh_C"/>
    <property type="match status" value="1"/>
</dbReference>
<evidence type="ECO:0000313" key="3">
    <source>
        <dbReference type="Proteomes" id="UP001337655"/>
    </source>
</evidence>
<dbReference type="Proteomes" id="UP001337655">
    <property type="component" value="Unassembled WGS sequence"/>
</dbReference>
<dbReference type="GO" id="GO:0003676">
    <property type="term" value="F:nucleic acid binding"/>
    <property type="evidence" value="ECO:0007669"/>
    <property type="project" value="InterPro"/>
</dbReference>
<comment type="caution">
    <text evidence="2">The sequence shown here is derived from an EMBL/GenBank/DDBJ whole genome shotgun (WGS) entry which is preliminary data.</text>
</comment>
<evidence type="ECO:0000259" key="1">
    <source>
        <dbReference type="Pfam" id="PF21762"/>
    </source>
</evidence>